<name>A0A0H2RZJ0_9AGAM</name>
<sequence>MDTGSAFDVVVLGTGLTESISAAALAKAGLSVLQVDTNSYYGSNEACLTTKELLSWLETSSSEFVGCSGQELGASSSRSYALSLAPSIIPATGPLISSLIGSGVSRYGEFKLMQKLSVFLDGKFRKVPGNKEDIFKSKDLSLIDKRKLMRFLTFAMGDFENAEELKGQESTPFVQFLKNAFLLTDALIKTIAYALALNTLATDQTLDSLKRLRTFLRSSGKYGPSPFLVGLFGGLGELSQGFCRSCAVSGGTYMLNQGIESIAPSSSQPSNPSENARNSFRLTLSGAPETMACKLIVSSRDFSRYLPNTDVESTQGSSEQEITAYGIVVLKTSISLNSFSDDGTPDEESSSDEPEKIIDAGMLVFPPGELVAGNAPGAVNVLINGEGVSSCPRGETVLYFTSRLPPEFALDFAEHLFASYLDATLSAIIPWQNPNKAEDPTLPDVIFKAFYTRRASPYPSTTDRLHDENVVLCEPLTSHIALNGDDAAKKAEMVFRTALKKLGVDESDGRLPFWPPLDIDGDDDDD</sequence>
<dbReference type="STRING" id="27342.A0A0H2RZJ0"/>
<dbReference type="Gene3D" id="3.50.50.60">
    <property type="entry name" value="FAD/NAD(P)-binding domain"/>
    <property type="match status" value="2"/>
</dbReference>
<evidence type="ECO:0000313" key="2">
    <source>
        <dbReference type="EMBL" id="KLO17500.1"/>
    </source>
</evidence>
<dbReference type="PANTHER" id="PTHR11787">
    <property type="entry name" value="RAB GDP-DISSOCIATION INHIBITOR"/>
    <property type="match status" value="1"/>
</dbReference>
<dbReference type="PRINTS" id="PR00891">
    <property type="entry name" value="RABGDIREP"/>
</dbReference>
<accession>A0A0H2RZJ0</accession>
<gene>
    <name evidence="2" type="ORF">SCHPADRAFT_937027</name>
</gene>
<dbReference type="InterPro" id="IPR036188">
    <property type="entry name" value="FAD/NAD-bd_sf"/>
</dbReference>
<dbReference type="GO" id="GO:0016192">
    <property type="term" value="P:vesicle-mediated transport"/>
    <property type="evidence" value="ECO:0007669"/>
    <property type="project" value="TreeGrafter"/>
</dbReference>
<dbReference type="PANTHER" id="PTHR11787:SF4">
    <property type="entry name" value="CHM, RAB ESCORT PROTEIN 1"/>
    <property type="match status" value="1"/>
</dbReference>
<keyword evidence="3" id="KW-1185">Reference proteome</keyword>
<proteinExistence type="inferred from homology"/>
<dbReference type="GO" id="GO:0005829">
    <property type="term" value="C:cytosol"/>
    <property type="evidence" value="ECO:0007669"/>
    <property type="project" value="TreeGrafter"/>
</dbReference>
<dbReference type="EMBL" id="KQ085904">
    <property type="protein sequence ID" value="KLO17500.1"/>
    <property type="molecule type" value="Genomic_DNA"/>
</dbReference>
<dbReference type="GO" id="GO:0005968">
    <property type="term" value="C:Rab-protein geranylgeranyltransferase complex"/>
    <property type="evidence" value="ECO:0007669"/>
    <property type="project" value="TreeGrafter"/>
</dbReference>
<organism evidence="2 3">
    <name type="scientific">Schizopora paradoxa</name>
    <dbReference type="NCBI Taxonomy" id="27342"/>
    <lineage>
        <taxon>Eukaryota</taxon>
        <taxon>Fungi</taxon>
        <taxon>Dikarya</taxon>
        <taxon>Basidiomycota</taxon>
        <taxon>Agaricomycotina</taxon>
        <taxon>Agaricomycetes</taxon>
        <taxon>Hymenochaetales</taxon>
        <taxon>Schizoporaceae</taxon>
        <taxon>Schizopora</taxon>
    </lineage>
</organism>
<dbReference type="Pfam" id="PF00996">
    <property type="entry name" value="GDI"/>
    <property type="match status" value="1"/>
</dbReference>
<dbReference type="InterPro" id="IPR018203">
    <property type="entry name" value="GDP_dissociation_inhibitor"/>
</dbReference>
<evidence type="ECO:0000256" key="1">
    <source>
        <dbReference type="ARBA" id="ARBA00005593"/>
    </source>
</evidence>
<dbReference type="Proteomes" id="UP000053477">
    <property type="component" value="Unassembled WGS sequence"/>
</dbReference>
<dbReference type="GO" id="GO:0005092">
    <property type="term" value="F:GDP-dissociation inhibitor activity"/>
    <property type="evidence" value="ECO:0007669"/>
    <property type="project" value="InterPro"/>
</dbReference>
<reference evidence="2 3" key="1">
    <citation type="submission" date="2015-04" db="EMBL/GenBank/DDBJ databases">
        <title>Complete genome sequence of Schizopora paradoxa KUC8140, a cosmopolitan wood degrader in East Asia.</title>
        <authorList>
            <consortium name="DOE Joint Genome Institute"/>
            <person name="Min B."/>
            <person name="Park H."/>
            <person name="Jang Y."/>
            <person name="Kim J.-J."/>
            <person name="Kim K.H."/>
            <person name="Pangilinan J."/>
            <person name="Lipzen A."/>
            <person name="Riley R."/>
            <person name="Grigoriev I.V."/>
            <person name="Spatafora J.W."/>
            <person name="Choi I.-G."/>
        </authorList>
    </citation>
    <scope>NUCLEOTIDE SEQUENCE [LARGE SCALE GENOMIC DNA]</scope>
    <source>
        <strain evidence="2 3">KUC8140</strain>
    </source>
</reference>
<evidence type="ECO:0000313" key="3">
    <source>
        <dbReference type="Proteomes" id="UP000053477"/>
    </source>
</evidence>
<comment type="similarity">
    <text evidence="1">Belongs to the Rab GDI family.</text>
</comment>
<dbReference type="InParanoid" id="A0A0H2RZJ0"/>
<dbReference type="SUPFAM" id="SSF51905">
    <property type="entry name" value="FAD/NAD(P)-binding domain"/>
    <property type="match status" value="1"/>
</dbReference>
<dbReference type="GO" id="GO:0005634">
    <property type="term" value="C:nucleus"/>
    <property type="evidence" value="ECO:0007669"/>
    <property type="project" value="TreeGrafter"/>
</dbReference>
<dbReference type="Gene3D" id="3.30.519.10">
    <property type="entry name" value="Guanine Nucleotide Dissociation Inhibitor, domain 2"/>
    <property type="match status" value="1"/>
</dbReference>
<dbReference type="FunCoup" id="A0A0H2RZJ0">
    <property type="interactions" value="128"/>
</dbReference>
<protein>
    <submittedName>
        <fullName evidence="2">FAD/NAD(P)-binding domain-containing protein</fullName>
    </submittedName>
</protein>
<dbReference type="AlphaFoldDB" id="A0A0H2RZJ0"/>
<dbReference type="GO" id="GO:0007264">
    <property type="term" value="P:small GTPase-mediated signal transduction"/>
    <property type="evidence" value="ECO:0007669"/>
    <property type="project" value="InterPro"/>
</dbReference>
<dbReference type="OrthoDB" id="9446342at2759"/>